<keyword evidence="2" id="KW-0472">Membrane</keyword>
<dbReference type="Proteomes" id="UP000198226">
    <property type="component" value="Chromosome I"/>
</dbReference>
<evidence type="ECO:0000256" key="1">
    <source>
        <dbReference type="SAM" id="MobiDB-lite"/>
    </source>
</evidence>
<evidence type="ECO:0000313" key="3">
    <source>
        <dbReference type="EMBL" id="SCG38183.1"/>
    </source>
</evidence>
<keyword evidence="4" id="KW-1185">Reference proteome</keyword>
<feature type="transmembrane region" description="Helical" evidence="2">
    <location>
        <begin position="43"/>
        <end position="63"/>
    </location>
</feature>
<evidence type="ECO:0000256" key="2">
    <source>
        <dbReference type="SAM" id="Phobius"/>
    </source>
</evidence>
<dbReference type="EMBL" id="LT607752">
    <property type="protein sequence ID" value="SCG38183.1"/>
    <property type="molecule type" value="Genomic_DNA"/>
</dbReference>
<feature type="compositionally biased region" description="Low complexity" evidence="1">
    <location>
        <begin position="117"/>
        <end position="131"/>
    </location>
</feature>
<name>A0A109III4_9ACTN</name>
<sequence>MEPDDTLDGALHGLARHARQTGRLAPVTEVRRRGDIRRRRRQVATAALGVALVGALGAGVTAVRLADAPHGTLPAGPDGRTPGPPPGTPSVTPTPGTSRAPATGGPTGGSGSPPPSTTGSSGSPSSGAPRTDPLGLGQRQFVLIRTSAAESVVSLLDDGGLGEVDGEEGRRLFVFVPQKSGHYLVRTAEPDADGDRACWQVQSAGSAPLTVAAAPCLPTEPRQLFSIVVSGSEGGKRTYAISNSSAYLQYSSQRGLILEELGDATLDTVFRFVDNGAAPRS</sequence>
<dbReference type="AlphaFoldDB" id="A0A109III4"/>
<feature type="region of interest" description="Disordered" evidence="1">
    <location>
        <begin position="69"/>
        <end position="134"/>
    </location>
</feature>
<feature type="compositionally biased region" description="Low complexity" evidence="1">
    <location>
        <begin position="89"/>
        <end position="104"/>
    </location>
</feature>
<keyword evidence="2" id="KW-0812">Transmembrane</keyword>
<accession>A0A109III4</accession>
<evidence type="ECO:0000313" key="4">
    <source>
        <dbReference type="Proteomes" id="UP000198226"/>
    </source>
</evidence>
<keyword evidence="2" id="KW-1133">Transmembrane helix</keyword>
<protein>
    <recommendedName>
        <fullName evidence="5">RICIN domain-containing protein</fullName>
    </recommendedName>
</protein>
<dbReference type="RefSeq" id="WP_067311166.1">
    <property type="nucleotide sequence ID" value="NZ_LRMV01000104.1"/>
</dbReference>
<reference evidence="4" key="1">
    <citation type="submission" date="2016-06" db="EMBL/GenBank/DDBJ databases">
        <authorList>
            <person name="Varghese N."/>
            <person name="Submissions Spin"/>
        </authorList>
    </citation>
    <scope>NUCLEOTIDE SEQUENCE [LARGE SCALE GENOMIC DNA]</scope>
    <source>
        <strain evidence="4">DSM 44983</strain>
    </source>
</reference>
<gene>
    <name evidence="3" type="ORF">GA0070623_0407</name>
</gene>
<organism evidence="3 4">
    <name type="scientific">Micromonospora rifamycinica</name>
    <dbReference type="NCBI Taxonomy" id="291594"/>
    <lineage>
        <taxon>Bacteria</taxon>
        <taxon>Bacillati</taxon>
        <taxon>Actinomycetota</taxon>
        <taxon>Actinomycetes</taxon>
        <taxon>Micromonosporales</taxon>
        <taxon>Micromonosporaceae</taxon>
        <taxon>Micromonospora</taxon>
    </lineage>
</organism>
<evidence type="ECO:0008006" key="5">
    <source>
        <dbReference type="Google" id="ProtNLM"/>
    </source>
</evidence>
<dbReference type="OrthoDB" id="3386992at2"/>
<proteinExistence type="predicted"/>